<dbReference type="EMBL" id="BMSA01000003">
    <property type="protein sequence ID" value="GGT39846.1"/>
    <property type="molecule type" value="Genomic_DNA"/>
</dbReference>
<keyword evidence="3" id="KW-1185">Reference proteome</keyword>
<gene>
    <name evidence="2" type="ORF">GCM10010226_15050</name>
</gene>
<protein>
    <submittedName>
        <fullName evidence="2">Lipoprotein</fullName>
    </submittedName>
</protein>
<evidence type="ECO:0000256" key="1">
    <source>
        <dbReference type="SAM" id="MobiDB-lite"/>
    </source>
</evidence>
<feature type="region of interest" description="Disordered" evidence="1">
    <location>
        <begin position="156"/>
        <end position="177"/>
    </location>
</feature>
<organism evidence="2 3">
    <name type="scientific">Streptomyces phaeofaciens</name>
    <dbReference type="NCBI Taxonomy" id="68254"/>
    <lineage>
        <taxon>Bacteria</taxon>
        <taxon>Bacillati</taxon>
        <taxon>Actinomycetota</taxon>
        <taxon>Actinomycetes</taxon>
        <taxon>Kitasatosporales</taxon>
        <taxon>Streptomycetaceae</taxon>
        <taxon>Streptomyces</taxon>
    </lineage>
</organism>
<keyword evidence="2" id="KW-0449">Lipoprotein</keyword>
<comment type="caution">
    <text evidence="2">The sequence shown here is derived from an EMBL/GenBank/DDBJ whole genome shotgun (WGS) entry which is preliminary data.</text>
</comment>
<dbReference type="AlphaFoldDB" id="A0A918H7T9"/>
<sequence>MACACKEWPYEPYRGRRDDGRLPLMGALRQIRGRPGALRSAAVAGLAAVAVGGLVACEPGGLSTMSVAYTTDEAATAELGRRDVDVRWLTCTAKYDGDRQAQRIAAVDCTGETGDGRDITVTGKVTRGVGGACVRGDLRADVGKKQVFRVSGLGDCKSATPSPVDPPDTAGSGPRPTVTVTVTETVWCRAGKAGCGPVEGK</sequence>
<evidence type="ECO:0000313" key="2">
    <source>
        <dbReference type="EMBL" id="GGT39846.1"/>
    </source>
</evidence>
<dbReference type="Proteomes" id="UP000646776">
    <property type="component" value="Unassembled WGS sequence"/>
</dbReference>
<reference evidence="2" key="1">
    <citation type="journal article" date="2014" name="Int. J. Syst. Evol. Microbiol.">
        <title>Complete genome sequence of Corynebacterium casei LMG S-19264T (=DSM 44701T), isolated from a smear-ripened cheese.</title>
        <authorList>
            <consortium name="US DOE Joint Genome Institute (JGI-PGF)"/>
            <person name="Walter F."/>
            <person name="Albersmeier A."/>
            <person name="Kalinowski J."/>
            <person name="Ruckert C."/>
        </authorList>
    </citation>
    <scope>NUCLEOTIDE SEQUENCE</scope>
    <source>
        <strain evidence="2">JCM 4125</strain>
    </source>
</reference>
<accession>A0A918H7T9</accession>
<proteinExistence type="predicted"/>
<reference evidence="2" key="2">
    <citation type="submission" date="2020-09" db="EMBL/GenBank/DDBJ databases">
        <authorList>
            <person name="Sun Q."/>
            <person name="Ohkuma M."/>
        </authorList>
    </citation>
    <scope>NUCLEOTIDE SEQUENCE</scope>
    <source>
        <strain evidence="2">JCM 4125</strain>
    </source>
</reference>
<name>A0A918H7T9_9ACTN</name>
<evidence type="ECO:0000313" key="3">
    <source>
        <dbReference type="Proteomes" id="UP000646776"/>
    </source>
</evidence>